<comment type="caution">
    <text evidence="1">The sequence shown here is derived from an EMBL/GenBank/DDBJ whole genome shotgun (WGS) entry which is preliminary data.</text>
</comment>
<organism evidence="1 2">
    <name type="scientific">Kribbella orskensis</name>
    <dbReference type="NCBI Taxonomy" id="2512216"/>
    <lineage>
        <taxon>Bacteria</taxon>
        <taxon>Bacillati</taxon>
        <taxon>Actinomycetota</taxon>
        <taxon>Actinomycetes</taxon>
        <taxon>Propionibacteriales</taxon>
        <taxon>Kribbellaceae</taxon>
        <taxon>Kribbella</taxon>
    </lineage>
</organism>
<sequence length="75" mass="8163">MTVLVRAELTLLDGGREEFVDVALALAKAAEEEPGTGRTSASDAAAAIRPVPVRCRSRHSPRRRNIIERLSEPII</sequence>
<dbReference type="EMBL" id="SLWM01000005">
    <property type="protein sequence ID" value="TCO24028.1"/>
    <property type="molecule type" value="Genomic_DNA"/>
</dbReference>
<accession>A0ABY2BNG4</accession>
<protein>
    <submittedName>
        <fullName evidence="1">Uncharacterized protein</fullName>
    </submittedName>
</protein>
<keyword evidence="2" id="KW-1185">Reference proteome</keyword>
<evidence type="ECO:0000313" key="1">
    <source>
        <dbReference type="EMBL" id="TCO24028.1"/>
    </source>
</evidence>
<name>A0ABY2BNG4_9ACTN</name>
<gene>
    <name evidence="1" type="ORF">EV644_10558</name>
</gene>
<evidence type="ECO:0000313" key="2">
    <source>
        <dbReference type="Proteomes" id="UP000295818"/>
    </source>
</evidence>
<reference evidence="1 2" key="1">
    <citation type="journal article" date="2015" name="Stand. Genomic Sci.">
        <title>Genomic Encyclopedia of Bacterial and Archaeal Type Strains, Phase III: the genomes of soil and plant-associated and newly described type strains.</title>
        <authorList>
            <person name="Whitman W.B."/>
            <person name="Woyke T."/>
            <person name="Klenk H.P."/>
            <person name="Zhou Y."/>
            <person name="Lilburn T.G."/>
            <person name="Beck B.J."/>
            <person name="De Vos P."/>
            <person name="Vandamme P."/>
            <person name="Eisen J.A."/>
            <person name="Garrity G."/>
            <person name="Hugenholtz P."/>
            <person name="Kyrpides N.C."/>
        </authorList>
    </citation>
    <scope>NUCLEOTIDE SEQUENCE [LARGE SCALE GENOMIC DNA]</scope>
    <source>
        <strain evidence="1 2">VKM Ac-2538</strain>
    </source>
</reference>
<proteinExistence type="predicted"/>
<dbReference type="Proteomes" id="UP000295818">
    <property type="component" value="Unassembled WGS sequence"/>
</dbReference>